<dbReference type="EMBL" id="CP002161">
    <property type="protein sequence ID" value="ADM89810.1"/>
    <property type="molecule type" value="Genomic_DNA"/>
</dbReference>
<feature type="domain" description="Large ribosomal subunit protein uL6 alpha-beta" evidence="7">
    <location>
        <begin position="16"/>
        <end position="82"/>
    </location>
</feature>
<dbReference type="PROSITE" id="PS00525">
    <property type="entry name" value="RIBOSOMAL_L6_1"/>
    <property type="match status" value="1"/>
</dbReference>
<dbReference type="GO" id="GO:0019843">
    <property type="term" value="F:rRNA binding"/>
    <property type="evidence" value="ECO:0007669"/>
    <property type="project" value="UniProtKB-UniRule"/>
</dbReference>
<evidence type="ECO:0000256" key="5">
    <source>
        <dbReference type="RuleBase" id="RU003869"/>
    </source>
</evidence>
<comment type="similarity">
    <text evidence="5">Belongs to the universal ribosomal protein uL6 family.</text>
</comment>
<dbReference type="InterPro" id="IPR019906">
    <property type="entry name" value="Ribosomal_uL6_bac-type"/>
</dbReference>
<dbReference type="GO" id="GO:0022625">
    <property type="term" value="C:cytosolic large ribosomal subunit"/>
    <property type="evidence" value="ECO:0007669"/>
    <property type="project" value="UniProtKB-UniRule"/>
</dbReference>
<sequence>MSRIGKKNIYYNKLIKIKINKNKIKIKGPLGKLNFFYSRFILIKKNKNYIIIKTKLNNKFSKSLYGTTRSIINNMVIGVLKGFKKKLIIYGIGYKININKNIAELYLGYSHIIYYNIPKNINLLINNNKITIKGIDKYKIGEVADKLRKYKLPEVYKGKGIRYFNENIILKEKKKK</sequence>
<dbReference type="GO" id="GO:0002181">
    <property type="term" value="P:cytoplasmic translation"/>
    <property type="evidence" value="ECO:0007669"/>
    <property type="project" value="TreeGrafter"/>
</dbReference>
<dbReference type="Gene3D" id="3.90.930.12">
    <property type="entry name" value="Ribosomal protein L6, alpha-beta domain"/>
    <property type="match status" value="2"/>
</dbReference>
<dbReference type="HOGENOM" id="CLU_065464_1_2_4"/>
<evidence type="ECO:0000256" key="6">
    <source>
        <dbReference type="RuleBase" id="RU003870"/>
    </source>
</evidence>
<dbReference type="NCBIfam" id="TIGR03654">
    <property type="entry name" value="L6_bact"/>
    <property type="match status" value="1"/>
</dbReference>
<name>E0TJ33_ZINIC</name>
<dbReference type="PIRSF" id="PIRSF002162">
    <property type="entry name" value="Ribosomal_L6"/>
    <property type="match status" value="1"/>
</dbReference>
<protein>
    <recommendedName>
        <fullName evidence="3 4">50S ribosomal protein L6</fullName>
    </recommendedName>
</protein>
<evidence type="ECO:0000256" key="1">
    <source>
        <dbReference type="ARBA" id="ARBA00022980"/>
    </source>
</evidence>
<dbReference type="InterPro" id="IPR020040">
    <property type="entry name" value="Ribosomal_uL6_a/b-dom"/>
</dbReference>
<dbReference type="Proteomes" id="UP000001303">
    <property type="component" value="Chromosome"/>
</dbReference>
<dbReference type="InterPro" id="IPR036789">
    <property type="entry name" value="Ribosomal_uL6-like_a/b-dom_sf"/>
</dbReference>
<dbReference type="PANTHER" id="PTHR11655:SF14">
    <property type="entry name" value="LARGE RIBOSOMAL SUBUNIT PROTEIN UL6M"/>
    <property type="match status" value="1"/>
</dbReference>
<evidence type="ECO:0000313" key="9">
    <source>
        <dbReference type="Proteomes" id="UP000001303"/>
    </source>
</evidence>
<dbReference type="STRING" id="871271.ZICARI_206"/>
<keyword evidence="2 5" id="KW-0687">Ribonucleoprotein</keyword>
<reference evidence="8 9" key="1">
    <citation type="journal article" date="2010" name="Genome Biol. Evol.">
        <title>Functional convergence in reduced genomes of bacterial symbionts spanning 200 My of evolution.</title>
        <authorList>
            <person name="McCutcheon J.P."/>
            <person name="Moran N.A."/>
        </authorList>
    </citation>
    <scope>NUCLEOTIDE SEQUENCE [LARGE SCALE GENOMIC DNA]</scope>
    <source>
        <strain evidence="8 9">CARI</strain>
    </source>
</reference>
<dbReference type="SUPFAM" id="SSF56053">
    <property type="entry name" value="Ribosomal protein L6"/>
    <property type="match status" value="2"/>
</dbReference>
<dbReference type="KEGG" id="zin:ZICARI_206"/>
<comment type="function">
    <text evidence="6">This protein binds to the 23S rRNA, and is important in its secondary structure. It is located near the subunit interface in the base of the L7/L12 stalk, and near the tRNA binding site of the peptidyltransferase center.</text>
</comment>
<organism evidence="8 9">
    <name type="scientific">Zinderia insecticola (strain CARI)</name>
    <dbReference type="NCBI Taxonomy" id="871271"/>
    <lineage>
        <taxon>Bacteria</taxon>
        <taxon>Pseudomonadati</taxon>
        <taxon>Pseudomonadota</taxon>
        <taxon>Betaproteobacteria</taxon>
        <taxon>Burkholderiales</taxon>
        <taxon>Oxalobacteraceae</taxon>
        <taxon>Candidatus Zinderia</taxon>
    </lineage>
</organism>
<proteinExistence type="inferred from homology"/>
<evidence type="ECO:0000256" key="2">
    <source>
        <dbReference type="ARBA" id="ARBA00023274"/>
    </source>
</evidence>
<keyword evidence="9" id="KW-1185">Reference proteome</keyword>
<dbReference type="GO" id="GO:0003735">
    <property type="term" value="F:structural constituent of ribosome"/>
    <property type="evidence" value="ECO:0007669"/>
    <property type="project" value="UniProtKB-UniRule"/>
</dbReference>
<evidence type="ECO:0000256" key="3">
    <source>
        <dbReference type="ARBA" id="ARBA00035454"/>
    </source>
</evidence>
<keyword evidence="6" id="KW-0694">RNA-binding</keyword>
<gene>
    <name evidence="8" type="primary">rplF</name>
    <name evidence="8" type="ordered locus">ZICARI_206</name>
</gene>
<keyword evidence="1 5" id="KW-0689">Ribosomal protein</keyword>
<dbReference type="Pfam" id="PF00347">
    <property type="entry name" value="Ribosomal_L6"/>
    <property type="match status" value="2"/>
</dbReference>
<reference key="2">
    <citation type="submission" date="2010-08" db="EMBL/GenBank/DDBJ databases">
        <title>Functional convergence in reduced genomes of bacterial symbionts spanning 200 million years of evolution.</title>
        <authorList>
            <person name="McCutcheon J.P."/>
            <person name="Moran N.A."/>
        </authorList>
    </citation>
    <scope>NUCLEOTIDE SEQUENCE</scope>
    <source>
        <strain>CARI</strain>
    </source>
</reference>
<dbReference type="InterPro" id="IPR002358">
    <property type="entry name" value="Ribosomal_uL6_CS"/>
</dbReference>
<dbReference type="InterPro" id="IPR000702">
    <property type="entry name" value="Ribosomal_uL6-like"/>
</dbReference>
<dbReference type="AlphaFoldDB" id="E0TJ33"/>
<dbReference type="PRINTS" id="PR00059">
    <property type="entry name" value="RIBOSOMALL6"/>
</dbReference>
<feature type="domain" description="Large ribosomal subunit protein uL6 alpha-beta" evidence="7">
    <location>
        <begin position="91"/>
        <end position="163"/>
    </location>
</feature>
<keyword evidence="6" id="KW-0699">rRNA-binding</keyword>
<evidence type="ECO:0000256" key="4">
    <source>
        <dbReference type="NCBIfam" id="TIGR03654"/>
    </source>
</evidence>
<evidence type="ECO:0000259" key="7">
    <source>
        <dbReference type="Pfam" id="PF00347"/>
    </source>
</evidence>
<accession>E0TJ33</accession>
<evidence type="ECO:0000313" key="8">
    <source>
        <dbReference type="EMBL" id="ADM89810.1"/>
    </source>
</evidence>
<dbReference type="PANTHER" id="PTHR11655">
    <property type="entry name" value="60S/50S RIBOSOMAL PROTEIN L6/L9"/>
    <property type="match status" value="1"/>
</dbReference>